<evidence type="ECO:0000256" key="1">
    <source>
        <dbReference type="SAM" id="MobiDB-lite"/>
    </source>
</evidence>
<dbReference type="InterPro" id="IPR036246">
    <property type="entry name" value="Cyt_c_oxidase_su2a_ba3"/>
</dbReference>
<dbReference type="AlphaFoldDB" id="A0A6F9E0S7"/>
<keyword evidence="2" id="KW-0812">Transmembrane</keyword>
<gene>
    <name evidence="3" type="ORF">COOX1_0854</name>
</gene>
<keyword evidence="2" id="KW-0472">Membrane</keyword>
<dbReference type="EMBL" id="LR792683">
    <property type="protein sequence ID" value="CAB3391323.1"/>
    <property type="molecule type" value="Genomic_DNA"/>
</dbReference>
<dbReference type="SUPFAM" id="SSF81473">
    <property type="entry name" value="Bacterial ba3 type cytochrome c oxidase subunit IIa"/>
    <property type="match status" value="1"/>
</dbReference>
<feature type="transmembrane region" description="Helical" evidence="2">
    <location>
        <begin position="20"/>
        <end position="46"/>
    </location>
</feature>
<dbReference type="InterPro" id="IPR012538">
    <property type="entry name" value="Cyt_c_oxidase_su2a"/>
</dbReference>
<accession>A0A6F9E0S7</accession>
<feature type="region of interest" description="Disordered" evidence="1">
    <location>
        <begin position="1"/>
        <end position="21"/>
    </location>
</feature>
<name>A0A6F9E0S7_9BACL</name>
<dbReference type="Proteomes" id="UP000502196">
    <property type="component" value="Chromosome"/>
</dbReference>
<proteinExistence type="predicted"/>
<keyword evidence="2" id="KW-1133">Transmembrane helix</keyword>
<sequence>MAQLSSQDVRKQPEEKEESYSGSLASVLIMGAILVAVWVGVFALFLQRG</sequence>
<evidence type="ECO:0000256" key="2">
    <source>
        <dbReference type="SAM" id="Phobius"/>
    </source>
</evidence>
<protein>
    <submittedName>
        <fullName evidence="3">Cytochrome c oxidase subunit IIa</fullName>
    </submittedName>
</protein>
<dbReference type="Pfam" id="PF08113">
    <property type="entry name" value="CoxIIa"/>
    <property type="match status" value="1"/>
</dbReference>
<evidence type="ECO:0000313" key="3">
    <source>
        <dbReference type="EMBL" id="CAB3391323.1"/>
    </source>
</evidence>
<organism evidence="3 4">
    <name type="scientific">Kyrpidia spormannii</name>
    <dbReference type="NCBI Taxonomy" id="2055160"/>
    <lineage>
        <taxon>Bacteria</taxon>
        <taxon>Bacillati</taxon>
        <taxon>Bacillota</taxon>
        <taxon>Bacilli</taxon>
        <taxon>Bacillales</taxon>
        <taxon>Alicyclobacillaceae</taxon>
        <taxon>Kyrpidia</taxon>
    </lineage>
</organism>
<reference evidence="3 4" key="1">
    <citation type="submission" date="2020-04" db="EMBL/GenBank/DDBJ databases">
        <authorList>
            <person name="Hogendoorn C."/>
        </authorList>
    </citation>
    <scope>NUCLEOTIDE SEQUENCE [LARGE SCALE GENOMIC DNA]</scope>
    <source>
        <strain evidence="3">COOX1</strain>
    </source>
</reference>
<dbReference type="RefSeq" id="WP_170085022.1">
    <property type="nucleotide sequence ID" value="NZ_CP047971.1"/>
</dbReference>
<evidence type="ECO:0000313" key="4">
    <source>
        <dbReference type="Proteomes" id="UP000502196"/>
    </source>
</evidence>